<dbReference type="SUPFAM" id="SSF58014">
    <property type="entry name" value="Coiled-coil domain of nucleotide exchange factor GrpE"/>
    <property type="match status" value="1"/>
</dbReference>
<keyword evidence="10 13" id="KW-0175">Coiled coil</keyword>
<keyword evidence="12" id="KW-0966">Cell projection</keyword>
<evidence type="ECO:0000256" key="6">
    <source>
        <dbReference type="ARBA" id="ARBA00016930"/>
    </source>
</evidence>
<evidence type="ECO:0000256" key="4">
    <source>
        <dbReference type="ARBA" id="ARBA00004496"/>
    </source>
</evidence>
<comment type="similarity">
    <text evidence="5">Belongs to the GrpE family.</text>
</comment>
<dbReference type="Gene3D" id="2.30.29.30">
    <property type="entry name" value="Pleckstrin-homology domain (PH domain)/Phosphotyrosine-binding domain (PTB)"/>
    <property type="match status" value="2"/>
</dbReference>
<dbReference type="CDD" id="cd13307">
    <property type="entry name" value="PH2_AFAP"/>
    <property type="match status" value="1"/>
</dbReference>
<dbReference type="AlphaFoldDB" id="A0A556TX97"/>
<evidence type="ECO:0000256" key="5">
    <source>
        <dbReference type="ARBA" id="ARBA00009054"/>
    </source>
</evidence>
<dbReference type="InterPro" id="IPR011993">
    <property type="entry name" value="PH-like_dom_sf"/>
</dbReference>
<feature type="compositionally biased region" description="Basic and acidic residues" evidence="14">
    <location>
        <begin position="344"/>
        <end position="353"/>
    </location>
</feature>
<dbReference type="HAMAP" id="MF_01151">
    <property type="entry name" value="GrpE"/>
    <property type="match status" value="1"/>
</dbReference>
<dbReference type="GO" id="GO:0000774">
    <property type="term" value="F:adenyl-nucleotide exchange factor activity"/>
    <property type="evidence" value="ECO:0007669"/>
    <property type="project" value="InterPro"/>
</dbReference>
<dbReference type="InterPro" id="IPR000740">
    <property type="entry name" value="GrpE"/>
</dbReference>
<feature type="compositionally biased region" description="Pro residues" evidence="14">
    <location>
        <begin position="108"/>
        <end position="120"/>
    </location>
</feature>
<accession>A0A556TX97</accession>
<feature type="compositionally biased region" description="Basic and acidic residues" evidence="14">
    <location>
        <begin position="85"/>
        <end position="98"/>
    </location>
</feature>
<dbReference type="CDD" id="cd00446">
    <property type="entry name" value="GrpE"/>
    <property type="match status" value="1"/>
</dbReference>
<evidence type="ECO:0000256" key="11">
    <source>
        <dbReference type="ARBA" id="ARBA00023186"/>
    </source>
</evidence>
<feature type="domain" description="PH" evidence="15">
    <location>
        <begin position="399"/>
        <end position="493"/>
    </location>
</feature>
<keyword evidence="7" id="KW-0963">Cytoplasm</keyword>
<sequence>MDHLVKELNVLLKLLEHEHLSSVTAEKMSVVRNLLGKLKPSAYVDRVTESGFIYMNTSLYGNGTSFVESLFEEFDCDLKELRDSPEELRKQEEEETLKHLTTKSSPTDTPPPLPTTPPPEDYYEEAVPLEPDSTPQYITTHRNPSPAGDEDAYYEDADKNYPLTRINGPSYNDSDALSSSYESYDEEEDERKIRDRTSPAGPVKDCRKFAFLLRKKRFGQWTKQLTVIRENRLQCFKNPKDRTPHTDLPLNQCSVVYVCKDGRRKRHELKFSIPGGESLVLAVQSKEQADSWLKAIQEVKTVANGSTGLEISSSPMIQRKTDLDKIMLTDKHTSDSDSAANGDCSRENSENGKGKRGGFSELTGSMSRAAGRKINRIISFSKKKPPLPGDTNNLSHTDDNPHCGYLNVLVNQCWKERWCCVRSGTLYFHKDRADVHTHVRALVLHGIEVLPGLGPKHPFAFRILRDGSEVAALEASCSEEMGRWLGVLLAEAGCATTPEALHYDYVDVDTISSIKSAARHSFLWATSSSSASTDSRTYDEVPYESVLVEESHPNSGTQVKHHSSFTSTDRVKSNPEVTVKRNGSSVNQYGKYGKTRAEEDARRYLNEKELLEKEKEEIRKKLVSLRKDKKEVKEQLRNVAGEQQHDLEKRLAQLEESCRVKEAERVDLELRLTEVKENLKKSMASGELGASAKNKPTTKVRVRKVETTYVEASIPVNCATELRKRPPSICASTRGNVMQKAKVVNSNEQHLKTTCSRIGFSSTAAERHTTGDDCHNDDGEDERTFSITHVRMLEMKANNLEKQVRDLTQRYQRALADSDTVRRRTQKFVEDAKTFGIQSFCRDLVEVADLLENSKRHVDLHDLQYVTEIKSKLQQVFSKHGLQKMSPVGGAYDPYQHEIVCHTPAEGLEPGTVATVKQHGYTLQGRTIRHARVGIAVKTQDS</sequence>
<dbReference type="FunFam" id="2.30.29.30:FF:000020">
    <property type="entry name" value="Actin filament-associated protein 1-like 2 isoform 1"/>
    <property type="match status" value="1"/>
</dbReference>
<evidence type="ECO:0000256" key="7">
    <source>
        <dbReference type="ARBA" id="ARBA00022490"/>
    </source>
</evidence>
<evidence type="ECO:0000313" key="16">
    <source>
        <dbReference type="EMBL" id="TSL04354.1"/>
    </source>
</evidence>
<evidence type="ECO:0000256" key="8">
    <source>
        <dbReference type="ARBA" id="ARBA00022737"/>
    </source>
</evidence>
<dbReference type="PANTHER" id="PTHR14338:SF1">
    <property type="entry name" value="ACTIN FILAMENT-ASSOCIATED PROTEIN 1-LIKE 1"/>
    <property type="match status" value="1"/>
</dbReference>
<dbReference type="InterPro" id="IPR030113">
    <property type="entry name" value="AFAP"/>
</dbReference>
<dbReference type="PROSITE" id="PS50003">
    <property type="entry name" value="PH_DOMAIN"/>
    <property type="match status" value="2"/>
</dbReference>
<feature type="region of interest" description="Disordered" evidence="14">
    <location>
        <begin position="85"/>
        <end position="199"/>
    </location>
</feature>
<dbReference type="PRINTS" id="PR00773">
    <property type="entry name" value="GRPEPROTEIN"/>
</dbReference>
<feature type="compositionally biased region" description="Low complexity" evidence="14">
    <location>
        <begin position="173"/>
        <end position="182"/>
    </location>
</feature>
<evidence type="ECO:0000256" key="9">
    <source>
        <dbReference type="ARBA" id="ARBA00022949"/>
    </source>
</evidence>
<dbReference type="SUPFAM" id="SSF51064">
    <property type="entry name" value="Head domain of nucleotide exchange factor GrpE"/>
    <property type="match status" value="1"/>
</dbReference>
<dbReference type="SUPFAM" id="SSF50729">
    <property type="entry name" value="PH domain-like"/>
    <property type="match status" value="2"/>
</dbReference>
<dbReference type="InterPro" id="IPR009012">
    <property type="entry name" value="GrpE_head"/>
</dbReference>
<dbReference type="InterPro" id="IPR013805">
    <property type="entry name" value="GrpE_CC"/>
</dbReference>
<dbReference type="InterPro" id="IPR001849">
    <property type="entry name" value="PH_domain"/>
</dbReference>
<organism evidence="16 17">
    <name type="scientific">Bagarius yarrelli</name>
    <name type="common">Goonch</name>
    <name type="synonym">Bagrus yarrelli</name>
    <dbReference type="NCBI Taxonomy" id="175774"/>
    <lineage>
        <taxon>Eukaryota</taxon>
        <taxon>Metazoa</taxon>
        <taxon>Chordata</taxon>
        <taxon>Craniata</taxon>
        <taxon>Vertebrata</taxon>
        <taxon>Euteleostomi</taxon>
        <taxon>Actinopterygii</taxon>
        <taxon>Neopterygii</taxon>
        <taxon>Teleostei</taxon>
        <taxon>Ostariophysi</taxon>
        <taxon>Siluriformes</taxon>
        <taxon>Sisoridae</taxon>
        <taxon>Sisorinae</taxon>
        <taxon>Bagarius</taxon>
    </lineage>
</organism>
<dbReference type="SMART" id="SM00233">
    <property type="entry name" value="PH"/>
    <property type="match status" value="2"/>
</dbReference>
<dbReference type="PANTHER" id="PTHR14338">
    <property type="entry name" value="ACTIN FILAMENT-ASSOCIATED PROTEIN 1 FAMILY MEMBER"/>
    <property type="match status" value="1"/>
</dbReference>
<dbReference type="GO" id="GO:0051087">
    <property type="term" value="F:protein-folding chaperone binding"/>
    <property type="evidence" value="ECO:0007669"/>
    <property type="project" value="InterPro"/>
</dbReference>
<feature type="compositionally biased region" description="Polar residues" evidence="14">
    <location>
        <begin position="553"/>
        <end position="568"/>
    </location>
</feature>
<feature type="compositionally biased region" description="Polar residues" evidence="14">
    <location>
        <begin position="133"/>
        <end position="143"/>
    </location>
</feature>
<feature type="coiled-coil region" evidence="13">
    <location>
        <begin position="790"/>
        <end position="817"/>
    </location>
</feature>
<gene>
    <name evidence="16" type="ORF">Baya_4034</name>
</gene>
<keyword evidence="8" id="KW-0677">Repeat</keyword>
<evidence type="ECO:0000256" key="14">
    <source>
        <dbReference type="SAM" id="MobiDB-lite"/>
    </source>
</evidence>
<dbReference type="Gene3D" id="2.30.22.10">
    <property type="entry name" value="Head domain of nucleotide exchange factor GrpE"/>
    <property type="match status" value="1"/>
</dbReference>
<evidence type="ECO:0000256" key="2">
    <source>
        <dbReference type="ARBA" id="ARBA00004188"/>
    </source>
</evidence>
<dbReference type="Proteomes" id="UP000319801">
    <property type="component" value="Unassembled WGS sequence"/>
</dbReference>
<dbReference type="Gene3D" id="3.90.20.20">
    <property type="match status" value="1"/>
</dbReference>
<keyword evidence="11" id="KW-0143">Chaperone</keyword>
<feature type="coiled-coil region" evidence="13">
    <location>
        <begin position="594"/>
        <end position="678"/>
    </location>
</feature>
<proteinExistence type="inferred from homology"/>
<feature type="domain" description="PH" evidence="15">
    <location>
        <begin position="205"/>
        <end position="301"/>
    </location>
</feature>
<evidence type="ECO:0000313" key="17">
    <source>
        <dbReference type="Proteomes" id="UP000319801"/>
    </source>
</evidence>
<dbReference type="GO" id="GO:0017124">
    <property type="term" value="F:SH3 domain binding"/>
    <property type="evidence" value="ECO:0007669"/>
    <property type="project" value="TreeGrafter"/>
</dbReference>
<feature type="region of interest" description="Disordered" evidence="14">
    <location>
        <begin position="552"/>
        <end position="575"/>
    </location>
</feature>
<dbReference type="GO" id="GO:0002102">
    <property type="term" value="C:podosome"/>
    <property type="evidence" value="ECO:0007669"/>
    <property type="project" value="UniProtKB-SubCell"/>
</dbReference>
<evidence type="ECO:0000256" key="1">
    <source>
        <dbReference type="ARBA" id="ARBA00002089"/>
    </source>
</evidence>
<comment type="subcellular location">
    <subcellularLocation>
        <location evidence="3">Cell projection</location>
        <location evidence="3">Invadopodium</location>
    </subcellularLocation>
    <subcellularLocation>
        <location evidence="2">Cell projection</location>
        <location evidence="2">Podosome</location>
    </subcellularLocation>
    <subcellularLocation>
        <location evidence="4">Cytoplasm</location>
    </subcellularLocation>
</comment>
<name>A0A556TX97_BAGYA</name>
<evidence type="ECO:0000256" key="13">
    <source>
        <dbReference type="SAM" id="Coils"/>
    </source>
</evidence>
<evidence type="ECO:0000259" key="15">
    <source>
        <dbReference type="PROSITE" id="PS50003"/>
    </source>
</evidence>
<feature type="region of interest" description="Disordered" evidence="14">
    <location>
        <begin position="331"/>
        <end position="365"/>
    </location>
</feature>
<evidence type="ECO:0000256" key="12">
    <source>
        <dbReference type="ARBA" id="ARBA00023273"/>
    </source>
</evidence>
<dbReference type="GO" id="GO:0042803">
    <property type="term" value="F:protein homodimerization activity"/>
    <property type="evidence" value="ECO:0007669"/>
    <property type="project" value="InterPro"/>
</dbReference>
<dbReference type="GO" id="GO:0005829">
    <property type="term" value="C:cytosol"/>
    <property type="evidence" value="ECO:0007669"/>
    <property type="project" value="TreeGrafter"/>
</dbReference>
<dbReference type="Pfam" id="PF00169">
    <property type="entry name" value="PH"/>
    <property type="match status" value="2"/>
</dbReference>
<evidence type="ECO:0000256" key="10">
    <source>
        <dbReference type="ARBA" id="ARBA00023054"/>
    </source>
</evidence>
<comment type="caution">
    <text evidence="16">The sequence shown here is derived from an EMBL/GenBank/DDBJ whole genome shotgun (WGS) entry which is preliminary data.</text>
</comment>
<dbReference type="GO" id="GO:0006457">
    <property type="term" value="P:protein folding"/>
    <property type="evidence" value="ECO:0007669"/>
    <property type="project" value="InterPro"/>
</dbReference>
<evidence type="ECO:0000256" key="3">
    <source>
        <dbReference type="ARBA" id="ARBA00004264"/>
    </source>
</evidence>
<reference evidence="16 17" key="1">
    <citation type="journal article" date="2019" name="Genome Biol. Evol.">
        <title>Whole-Genome Sequencing of the Giant Devil Catfish, Bagarius yarrelli.</title>
        <authorList>
            <person name="Jiang W."/>
            <person name="Lv Y."/>
            <person name="Cheng L."/>
            <person name="Yang K."/>
            <person name="Chao B."/>
            <person name="Wang X."/>
            <person name="Li Y."/>
            <person name="Pan X."/>
            <person name="You X."/>
            <person name="Zhang Y."/>
            <person name="Yang J."/>
            <person name="Li J."/>
            <person name="Zhang X."/>
            <person name="Liu S."/>
            <person name="Sun C."/>
            <person name="Yang J."/>
            <person name="Shi Q."/>
        </authorList>
    </citation>
    <scope>NUCLEOTIDE SEQUENCE [LARGE SCALE GENOMIC DNA]</scope>
    <source>
        <strain evidence="16">JWS20170419001</strain>
        <tissue evidence="16">Muscle</tissue>
    </source>
</reference>
<keyword evidence="9" id="KW-0965">Cell junction</keyword>
<dbReference type="Pfam" id="PF01025">
    <property type="entry name" value="GrpE"/>
    <property type="match status" value="1"/>
</dbReference>
<dbReference type="OrthoDB" id="9937741at2759"/>
<keyword evidence="17" id="KW-1185">Reference proteome</keyword>
<comment type="function">
    <text evidence="1">May be involved in podosome and invadosome formation.</text>
</comment>
<dbReference type="GO" id="GO:0042995">
    <property type="term" value="C:cell projection"/>
    <property type="evidence" value="ECO:0007669"/>
    <property type="project" value="UniProtKB-SubCell"/>
</dbReference>
<protein>
    <recommendedName>
        <fullName evidence="6">Actin filament-associated protein 1-like 1</fullName>
    </recommendedName>
</protein>
<dbReference type="EMBL" id="VCAZ01000025">
    <property type="protein sequence ID" value="TSL04354.1"/>
    <property type="molecule type" value="Genomic_DNA"/>
</dbReference>